<dbReference type="GO" id="GO:0042800">
    <property type="term" value="F:histone H3K4 methyltransferase activity"/>
    <property type="evidence" value="ECO:0007669"/>
    <property type="project" value="EnsemblFungi"/>
</dbReference>
<dbReference type="FunCoup" id="H2B1V7">
    <property type="interactions" value="156"/>
</dbReference>
<accession>H2B1V7</accession>
<reference evidence="5 6" key="1">
    <citation type="journal article" date="2011" name="Proc. Natl. Acad. Sci. U.S.A.">
        <title>Evolutionary erosion of yeast sex chromosomes by mating-type switching accidents.</title>
        <authorList>
            <person name="Gordon J.L."/>
            <person name="Armisen D."/>
            <person name="Proux-Wera E."/>
            <person name="Oheigeartaigh S.S."/>
            <person name="Byrne K.P."/>
            <person name="Wolfe K.H."/>
        </authorList>
    </citation>
    <scope>NUCLEOTIDE SEQUENCE [LARGE SCALE GENOMIC DNA]</scope>
    <source>
        <strain evidence="6">ATCC 22294 / BCRC 22015 / CBS 2517 / CECT 1963 / NBRC 1671 / NRRL Y-8276</strain>
    </source>
</reference>
<evidence type="ECO:0000256" key="1">
    <source>
        <dbReference type="ARBA" id="ARBA00004123"/>
    </source>
</evidence>
<evidence type="ECO:0000256" key="4">
    <source>
        <dbReference type="SAM" id="MobiDB-lite"/>
    </source>
</evidence>
<dbReference type="HOGENOM" id="CLU_2305422_0_0_1"/>
<dbReference type="EMBL" id="HE650831">
    <property type="protein sequence ID" value="CCF60607.1"/>
    <property type="molecule type" value="Genomic_DNA"/>
</dbReference>
<dbReference type="OrthoDB" id="417678at2759"/>
<evidence type="ECO:0000256" key="2">
    <source>
        <dbReference type="ARBA" id="ARBA00010849"/>
    </source>
</evidence>
<keyword evidence="3" id="KW-0539">Nucleus</keyword>
<keyword evidence="6" id="KW-1185">Reference proteome</keyword>
<evidence type="ECO:0000256" key="3">
    <source>
        <dbReference type="ARBA" id="ARBA00023242"/>
    </source>
</evidence>
<comment type="similarity">
    <text evidence="2">Belongs to the dpy-30 family.</text>
</comment>
<dbReference type="Pfam" id="PF05186">
    <property type="entry name" value="Dpy-30"/>
    <property type="match status" value="1"/>
</dbReference>
<feature type="compositionally biased region" description="Low complexity" evidence="4">
    <location>
        <begin position="38"/>
        <end position="50"/>
    </location>
</feature>
<dbReference type="RefSeq" id="XP_003959742.1">
    <property type="nucleotide sequence ID" value="XM_003959693.1"/>
</dbReference>
<dbReference type="GO" id="GO:0000781">
    <property type="term" value="C:chromosome, telomeric region"/>
    <property type="evidence" value="ECO:0007669"/>
    <property type="project" value="GOC"/>
</dbReference>
<name>H2B1V7_KAZAF</name>
<feature type="region of interest" description="Disordered" evidence="4">
    <location>
        <begin position="1"/>
        <end position="50"/>
    </location>
</feature>
<dbReference type="STRING" id="1071382.H2B1V7"/>
<dbReference type="KEGG" id="kaf:KAFR_0K02510"/>
<dbReference type="GO" id="GO:0048188">
    <property type="term" value="C:Set1C/COMPASS complex"/>
    <property type="evidence" value="ECO:0007669"/>
    <property type="project" value="EnsemblFungi"/>
</dbReference>
<dbReference type="Gene3D" id="1.20.890.10">
    <property type="entry name" value="cAMP-dependent protein kinase regulatory subunit, dimerization-anchoring domain"/>
    <property type="match status" value="1"/>
</dbReference>
<comment type="subcellular location">
    <subcellularLocation>
        <location evidence="1">Nucleus</location>
    </subcellularLocation>
</comment>
<dbReference type="InterPro" id="IPR049629">
    <property type="entry name" value="DPY30_SDC1_DD"/>
</dbReference>
<dbReference type="eggNOG" id="KOG4109">
    <property type="taxonomic scope" value="Eukaryota"/>
</dbReference>
<evidence type="ECO:0000313" key="6">
    <source>
        <dbReference type="Proteomes" id="UP000005220"/>
    </source>
</evidence>
<evidence type="ECO:0000313" key="5">
    <source>
        <dbReference type="EMBL" id="CCF60607.1"/>
    </source>
</evidence>
<dbReference type="GO" id="GO:0031509">
    <property type="term" value="P:subtelomeric heterochromatin formation"/>
    <property type="evidence" value="ECO:0007669"/>
    <property type="project" value="EnsemblFungi"/>
</dbReference>
<dbReference type="CDD" id="cd22965">
    <property type="entry name" value="DD_DPY30_SDC1"/>
    <property type="match status" value="1"/>
</dbReference>
<dbReference type="Proteomes" id="UP000005220">
    <property type="component" value="Chromosome 11"/>
</dbReference>
<dbReference type="GeneID" id="13886795"/>
<organism evidence="5 6">
    <name type="scientific">Kazachstania africana (strain ATCC 22294 / BCRC 22015 / CBS 2517 / CECT 1963 / NBRC 1671 / NRRL Y-8276)</name>
    <name type="common">Yeast</name>
    <name type="synonym">Kluyveromyces africanus</name>
    <dbReference type="NCBI Taxonomy" id="1071382"/>
    <lineage>
        <taxon>Eukaryota</taxon>
        <taxon>Fungi</taxon>
        <taxon>Dikarya</taxon>
        <taxon>Ascomycota</taxon>
        <taxon>Saccharomycotina</taxon>
        <taxon>Saccharomycetes</taxon>
        <taxon>Saccharomycetales</taxon>
        <taxon>Saccharomycetaceae</taxon>
        <taxon>Kazachstania</taxon>
    </lineage>
</organism>
<sequence>MEHNEDNKPEILQPGSPALTARDITENRGESELIARDSTPITTSTTTATTSNVKPSIADVVGGSQTRRYLNDKVTPYLLDGMRLIAVEQPEDPLKRLGEYLIEQSEKINK</sequence>
<feature type="compositionally biased region" description="Basic and acidic residues" evidence="4">
    <location>
        <begin position="23"/>
        <end position="35"/>
    </location>
</feature>
<dbReference type="InParanoid" id="H2B1V7"/>
<dbReference type="AlphaFoldDB" id="H2B1V7"/>
<protein>
    <submittedName>
        <fullName evidence="5">Uncharacterized protein</fullName>
    </submittedName>
</protein>
<dbReference type="InterPro" id="IPR007858">
    <property type="entry name" value="Dpy-30_motif"/>
</dbReference>
<proteinExistence type="inferred from homology"/>
<gene>
    <name evidence="5" type="primary">KAFR0K02510</name>
    <name evidence="5" type="ORF">KAFR_0K02510</name>
</gene>